<comment type="similarity">
    <text evidence="1">Belongs to the F420H(2)-dependent quinone reductase family.</text>
</comment>
<dbReference type="GO" id="GO:0052755">
    <property type="term" value="F:coenzyme F420H2:quinone oxidoreductase activity"/>
    <property type="evidence" value="ECO:0007669"/>
    <property type="project" value="RHEA"/>
</dbReference>
<sequence length="164" mass="18464">MSDLSTVEKIGLRLLHIHDLIYQKSNGLIGHRIPGMPPSLLLRTTGAKTGEPRINTLSYARDGKDYLVVASMGGAPRSPGWYHNLKAHPRIEINVGTRRLSVTAKPVLPDDPDYQRLWKIVNDNNSHRYEAYQKKTTRPIPIVVLTPRTALWPAVRGWCRAPSQ</sequence>
<proteinExistence type="inferred from homology"/>
<dbReference type="InterPro" id="IPR004378">
    <property type="entry name" value="F420H2_quin_Rdtase"/>
</dbReference>
<gene>
    <name evidence="3" type="ORF">NCTC1542_03088</name>
</gene>
<dbReference type="Pfam" id="PF04075">
    <property type="entry name" value="F420H2_quin_red"/>
    <property type="match status" value="1"/>
</dbReference>
<dbReference type="NCBIfam" id="TIGR00026">
    <property type="entry name" value="hi_GC_TIGR00026"/>
    <property type="match status" value="1"/>
</dbReference>
<dbReference type="AlphaFoldDB" id="A0A378UTV4"/>
<evidence type="ECO:0000256" key="2">
    <source>
        <dbReference type="ARBA" id="ARBA00049106"/>
    </source>
</evidence>
<evidence type="ECO:0000313" key="3">
    <source>
        <dbReference type="EMBL" id="STZ88304.1"/>
    </source>
</evidence>
<dbReference type="InterPro" id="IPR012349">
    <property type="entry name" value="Split_barrel_FMN-bd"/>
</dbReference>
<comment type="catalytic activity">
    <reaction evidence="2">
        <text>oxidized coenzyme F420-(gamma-L-Glu)(n) + a quinol + H(+) = reduced coenzyme F420-(gamma-L-Glu)(n) + a quinone</text>
        <dbReference type="Rhea" id="RHEA:39663"/>
        <dbReference type="Rhea" id="RHEA-COMP:12939"/>
        <dbReference type="Rhea" id="RHEA-COMP:14378"/>
        <dbReference type="ChEBI" id="CHEBI:15378"/>
        <dbReference type="ChEBI" id="CHEBI:24646"/>
        <dbReference type="ChEBI" id="CHEBI:132124"/>
        <dbReference type="ChEBI" id="CHEBI:133980"/>
        <dbReference type="ChEBI" id="CHEBI:139511"/>
    </reaction>
</comment>
<dbReference type="EMBL" id="UGQY01000003">
    <property type="protein sequence ID" value="STZ88304.1"/>
    <property type="molecule type" value="Genomic_DNA"/>
</dbReference>
<protein>
    <submittedName>
        <fullName evidence="3">Nitroreductase</fullName>
        <ecNumber evidence="3">1.-.-.-</ecNumber>
    </submittedName>
</protein>
<reference evidence="3 4" key="1">
    <citation type="submission" date="2018-06" db="EMBL/GenBank/DDBJ databases">
        <authorList>
            <consortium name="Pathogen Informatics"/>
            <person name="Doyle S."/>
        </authorList>
    </citation>
    <scope>NUCLEOTIDE SEQUENCE [LARGE SCALE GENOMIC DNA]</scope>
    <source>
        <strain evidence="3 4">NCTC1542</strain>
    </source>
</reference>
<dbReference type="SUPFAM" id="SSF50475">
    <property type="entry name" value="FMN-binding split barrel"/>
    <property type="match status" value="1"/>
</dbReference>
<accession>A0A378UTV4</accession>
<dbReference type="GO" id="GO:0005886">
    <property type="term" value="C:plasma membrane"/>
    <property type="evidence" value="ECO:0007669"/>
    <property type="project" value="TreeGrafter"/>
</dbReference>
<keyword evidence="3" id="KW-0560">Oxidoreductase</keyword>
<evidence type="ECO:0000256" key="1">
    <source>
        <dbReference type="ARBA" id="ARBA00008710"/>
    </source>
</evidence>
<dbReference type="Proteomes" id="UP000255389">
    <property type="component" value="Unassembled WGS sequence"/>
</dbReference>
<dbReference type="RefSeq" id="WP_054602978.1">
    <property type="nucleotide sequence ID" value="NZ_CP011269.1"/>
</dbReference>
<dbReference type="PANTHER" id="PTHR39428:SF1">
    <property type="entry name" value="F420H(2)-DEPENDENT QUINONE REDUCTASE RV1261C"/>
    <property type="match status" value="1"/>
</dbReference>
<dbReference type="Gene3D" id="2.30.110.10">
    <property type="entry name" value="Electron Transport, Fmn-binding Protein, Chain A"/>
    <property type="match status" value="1"/>
</dbReference>
<name>A0A378UTV4_MYCFO</name>
<dbReference type="EC" id="1.-.-.-" evidence="3"/>
<organism evidence="3 4">
    <name type="scientific">Mycolicibacterium fortuitum</name>
    <name type="common">Mycobacterium fortuitum</name>
    <dbReference type="NCBI Taxonomy" id="1766"/>
    <lineage>
        <taxon>Bacteria</taxon>
        <taxon>Bacillati</taxon>
        <taxon>Actinomycetota</taxon>
        <taxon>Actinomycetes</taxon>
        <taxon>Mycobacteriales</taxon>
        <taxon>Mycobacteriaceae</taxon>
        <taxon>Mycolicibacterium</taxon>
    </lineage>
</organism>
<dbReference type="GO" id="GO:0070967">
    <property type="term" value="F:coenzyme F420 binding"/>
    <property type="evidence" value="ECO:0007669"/>
    <property type="project" value="TreeGrafter"/>
</dbReference>
<evidence type="ECO:0000313" key="4">
    <source>
        <dbReference type="Proteomes" id="UP000255389"/>
    </source>
</evidence>
<dbReference type="PANTHER" id="PTHR39428">
    <property type="entry name" value="F420H(2)-DEPENDENT QUINONE REDUCTASE RV1261C"/>
    <property type="match status" value="1"/>
</dbReference>